<evidence type="ECO:0000313" key="5">
    <source>
        <dbReference type="Proteomes" id="UP000194360"/>
    </source>
</evidence>
<accession>A0A1Y2N6Q9</accession>
<dbReference type="Gene3D" id="1.10.1530.10">
    <property type="match status" value="1"/>
</dbReference>
<evidence type="ECO:0000256" key="1">
    <source>
        <dbReference type="ARBA" id="ARBA00006056"/>
    </source>
</evidence>
<dbReference type="EC" id="1.1.1.338" evidence="4"/>
<dbReference type="InterPro" id="IPR036111">
    <property type="entry name" value="Mal/L-sulfo/L-lacto_DH-like_sf"/>
</dbReference>
<dbReference type="InterPro" id="IPR043144">
    <property type="entry name" value="Mal/L-sulf/L-lact_DH-like_ah"/>
</dbReference>
<keyword evidence="2 4" id="KW-0560">Oxidoreductase</keyword>
<protein>
    <submittedName>
        <fullName evidence="4">(2R)-3-sulfolactate dehydrogenase (NADP(+))</fullName>
        <ecNumber evidence="4">1.1.1.338</ecNumber>
    </submittedName>
</protein>
<comment type="similarity">
    <text evidence="1">Belongs to the LDH2/MDH2 oxidoreductase family.</text>
</comment>
<dbReference type="PANTHER" id="PTHR11091">
    <property type="entry name" value="OXIDOREDUCTASE-RELATED"/>
    <property type="match status" value="1"/>
</dbReference>
<dbReference type="AlphaFoldDB" id="A0A1Y2N6Q9"/>
<evidence type="ECO:0000256" key="3">
    <source>
        <dbReference type="SAM" id="MobiDB-lite"/>
    </source>
</evidence>
<dbReference type="PANTHER" id="PTHR11091:SF0">
    <property type="entry name" value="MALATE DEHYDROGENASE"/>
    <property type="match status" value="1"/>
</dbReference>
<gene>
    <name evidence="4" type="primary">comC_1</name>
    <name evidence="4" type="ORF">BG845_01103</name>
</gene>
<dbReference type="SUPFAM" id="SSF89733">
    <property type="entry name" value="L-sulfolactate dehydrogenase-like"/>
    <property type="match status" value="1"/>
</dbReference>
<dbReference type="Proteomes" id="UP000194360">
    <property type="component" value="Unassembled WGS sequence"/>
</dbReference>
<name>A0A1Y2N6Q9_PSEAH</name>
<organism evidence="4 5">
    <name type="scientific">Pseudonocardia autotrophica</name>
    <name type="common">Amycolata autotrophica</name>
    <name type="synonym">Nocardia autotrophica</name>
    <dbReference type="NCBI Taxonomy" id="2074"/>
    <lineage>
        <taxon>Bacteria</taxon>
        <taxon>Bacillati</taxon>
        <taxon>Actinomycetota</taxon>
        <taxon>Actinomycetes</taxon>
        <taxon>Pseudonocardiales</taxon>
        <taxon>Pseudonocardiaceae</taxon>
        <taxon>Pseudonocardia</taxon>
    </lineage>
</organism>
<dbReference type="STRING" id="2074.BG845_01103"/>
<dbReference type="GO" id="GO:0016491">
    <property type="term" value="F:oxidoreductase activity"/>
    <property type="evidence" value="ECO:0007669"/>
    <property type="project" value="UniProtKB-KW"/>
</dbReference>
<feature type="compositionally biased region" description="Basic and acidic residues" evidence="3">
    <location>
        <begin position="307"/>
        <end position="319"/>
    </location>
</feature>
<keyword evidence="5" id="KW-1185">Reference proteome</keyword>
<dbReference type="InterPro" id="IPR043143">
    <property type="entry name" value="Mal/L-sulf/L-lact_DH-like_NADP"/>
</dbReference>
<dbReference type="InterPro" id="IPR003767">
    <property type="entry name" value="Malate/L-lactate_DH-like"/>
</dbReference>
<dbReference type="EMBL" id="MIGB01000004">
    <property type="protein sequence ID" value="OSY42861.1"/>
    <property type="molecule type" value="Genomic_DNA"/>
</dbReference>
<reference evidence="4 5" key="1">
    <citation type="submission" date="2016-09" db="EMBL/GenBank/DDBJ databases">
        <title>Pseudonocardia autotrophica DSM535, a candidate organism with high potential of specific P450 cytochromes.</title>
        <authorList>
            <person name="Grumaz C."/>
            <person name="Vainshtein Y."/>
            <person name="Kirstahler P."/>
            <person name="Sohn K."/>
        </authorList>
    </citation>
    <scope>NUCLEOTIDE SEQUENCE [LARGE SCALE GENOMIC DNA]</scope>
    <source>
        <strain evidence="4 5">DSM 535</strain>
    </source>
</reference>
<dbReference type="Pfam" id="PF02615">
    <property type="entry name" value="Ldh_2"/>
    <property type="match status" value="1"/>
</dbReference>
<evidence type="ECO:0000256" key="2">
    <source>
        <dbReference type="ARBA" id="ARBA00023002"/>
    </source>
</evidence>
<proteinExistence type="inferred from homology"/>
<evidence type="ECO:0000313" key="4">
    <source>
        <dbReference type="EMBL" id="OSY42861.1"/>
    </source>
</evidence>
<sequence>MRRFPVSEVVAFAGRALTAVGVPDDDARLVGDSLASADRRGIASHGLLRLPLYVRTIRAGGVTARARPRWVREHGATAVLDADGGLGQVAMAVAVDRAAALAGEHGAAVVAVQGSSHYGAGAYWTERLTEQGMAGLLTSTTGASVTPFGGARPVLGTNPLTVAVPSSGDGPLAVDMATSNGAYGKVVAARDEGREIPEGWAVAADGTPTTDPAAALGGALLPFGRQKGSGLSVLLEVLAAALTSASYADETIDMWVDPGSRMNAGHLLLAVDTAAFTGRGHTEARAADMQERVRSAAPPGGTVHAPGDPERAQQARTGDRVPLAGPTLEQLDRMAADLGIEGIGEGT</sequence>
<comment type="caution">
    <text evidence="4">The sequence shown here is derived from an EMBL/GenBank/DDBJ whole genome shotgun (WGS) entry which is preliminary data.</text>
</comment>
<feature type="region of interest" description="Disordered" evidence="3">
    <location>
        <begin position="292"/>
        <end position="324"/>
    </location>
</feature>
<dbReference type="Gene3D" id="3.30.1370.60">
    <property type="entry name" value="Hypothetical oxidoreductase yiak, domain 2"/>
    <property type="match status" value="1"/>
</dbReference>